<dbReference type="RefSeq" id="WP_005045692.1">
    <property type="nucleotide sequence ID" value="NZ_AOME01000079.1"/>
</dbReference>
<dbReference type="EMBL" id="AOME01000079">
    <property type="protein sequence ID" value="EMA49180.1"/>
    <property type="molecule type" value="Genomic_DNA"/>
</dbReference>
<feature type="domain" description="RCK C-terminal" evidence="1">
    <location>
        <begin position="1"/>
        <end position="77"/>
    </location>
</feature>
<organism evidence="2 3">
    <name type="scientific">Halococcus salifodinae DSM 8989</name>
    <dbReference type="NCBI Taxonomy" id="1227456"/>
    <lineage>
        <taxon>Archaea</taxon>
        <taxon>Methanobacteriati</taxon>
        <taxon>Methanobacteriota</taxon>
        <taxon>Stenosarchaea group</taxon>
        <taxon>Halobacteria</taxon>
        <taxon>Halobacteriales</taxon>
        <taxon>Halococcaceae</taxon>
        <taxon>Halococcus</taxon>
    </lineage>
</organism>
<dbReference type="OrthoDB" id="169192at2157"/>
<name>M0MXM4_9EURY</name>
<proteinExistence type="predicted"/>
<dbReference type="STRING" id="1227456.C450_17993"/>
<gene>
    <name evidence="2" type="ORF">C450_17993</name>
</gene>
<dbReference type="InterPro" id="IPR036721">
    <property type="entry name" value="RCK_C_sf"/>
</dbReference>
<dbReference type="GO" id="GO:0008324">
    <property type="term" value="F:monoatomic cation transmembrane transporter activity"/>
    <property type="evidence" value="ECO:0007669"/>
    <property type="project" value="InterPro"/>
</dbReference>
<comment type="caution">
    <text evidence="2">The sequence shown here is derived from an EMBL/GenBank/DDBJ whole genome shotgun (WGS) entry which is preliminary data.</text>
</comment>
<accession>M0MXM4</accession>
<dbReference type="GO" id="GO:0006813">
    <property type="term" value="P:potassium ion transport"/>
    <property type="evidence" value="ECO:0007669"/>
    <property type="project" value="InterPro"/>
</dbReference>
<sequence length="77" mass="8252">MEEVTDDLEIVEIEVREDAPAAGKPLEQIRLPRGSLIISDARGGRIGGPDTVLEAGHRYVVAVESGVADEVMNLLRG</sequence>
<dbReference type="Pfam" id="PF02080">
    <property type="entry name" value="TrkA_C"/>
    <property type="match status" value="1"/>
</dbReference>
<evidence type="ECO:0000313" key="3">
    <source>
        <dbReference type="Proteomes" id="UP000011625"/>
    </source>
</evidence>
<evidence type="ECO:0000313" key="2">
    <source>
        <dbReference type="EMBL" id="EMA49180.1"/>
    </source>
</evidence>
<dbReference type="Gene3D" id="3.30.70.1450">
    <property type="entry name" value="Regulator of K+ conductance, C-terminal domain"/>
    <property type="match status" value="1"/>
</dbReference>
<dbReference type="AlphaFoldDB" id="M0MXM4"/>
<dbReference type="PATRIC" id="fig|1227456.3.peg.3657"/>
<dbReference type="PROSITE" id="PS51202">
    <property type="entry name" value="RCK_C"/>
    <property type="match status" value="1"/>
</dbReference>
<evidence type="ECO:0000259" key="1">
    <source>
        <dbReference type="PROSITE" id="PS51202"/>
    </source>
</evidence>
<dbReference type="InterPro" id="IPR006037">
    <property type="entry name" value="RCK_C"/>
</dbReference>
<dbReference type="SUPFAM" id="SSF116726">
    <property type="entry name" value="TrkA C-terminal domain-like"/>
    <property type="match status" value="1"/>
</dbReference>
<keyword evidence="3" id="KW-1185">Reference proteome</keyword>
<reference evidence="2 3" key="1">
    <citation type="journal article" date="2014" name="PLoS Genet.">
        <title>Phylogenetically driven sequencing of extremely halophilic archaea reveals strategies for static and dynamic osmo-response.</title>
        <authorList>
            <person name="Becker E.A."/>
            <person name="Seitzer P.M."/>
            <person name="Tritt A."/>
            <person name="Larsen D."/>
            <person name="Krusor M."/>
            <person name="Yao A.I."/>
            <person name="Wu D."/>
            <person name="Madern D."/>
            <person name="Eisen J.A."/>
            <person name="Darling A.E."/>
            <person name="Facciotti M.T."/>
        </authorList>
    </citation>
    <scope>NUCLEOTIDE SEQUENCE [LARGE SCALE GENOMIC DNA]</scope>
    <source>
        <strain evidence="2 3">DSM 8989</strain>
    </source>
</reference>
<protein>
    <submittedName>
        <fullName evidence="2">Trk potassium uptake system protein</fullName>
    </submittedName>
</protein>
<dbReference type="Proteomes" id="UP000011625">
    <property type="component" value="Unassembled WGS sequence"/>
</dbReference>